<evidence type="ECO:0000256" key="5">
    <source>
        <dbReference type="ARBA" id="ARBA00022525"/>
    </source>
</evidence>
<dbReference type="Pfam" id="PF22638">
    <property type="entry name" value="FlgK_D1"/>
    <property type="match status" value="1"/>
</dbReference>
<keyword evidence="9" id="KW-0966">Cell projection</keyword>
<dbReference type="SUPFAM" id="SSF64518">
    <property type="entry name" value="Phase 1 flagellin"/>
    <property type="match status" value="1"/>
</dbReference>
<evidence type="ECO:0000259" key="8">
    <source>
        <dbReference type="Pfam" id="PF22638"/>
    </source>
</evidence>
<feature type="non-terminal residue" evidence="9">
    <location>
        <position position="1"/>
    </location>
</feature>
<dbReference type="InterPro" id="IPR002371">
    <property type="entry name" value="FlgK"/>
</dbReference>
<dbReference type="AlphaFoldDB" id="A0A6J4JPX5"/>
<dbReference type="GO" id="GO:0005576">
    <property type="term" value="C:extracellular region"/>
    <property type="evidence" value="ECO:0007669"/>
    <property type="project" value="UniProtKB-SubCell"/>
</dbReference>
<comment type="similarity">
    <text evidence="3">Belongs to the flagella basal body rod proteins family.</text>
</comment>
<dbReference type="GO" id="GO:0009424">
    <property type="term" value="C:bacterial-type flagellum hook"/>
    <property type="evidence" value="ECO:0007669"/>
    <property type="project" value="InterPro"/>
</dbReference>
<gene>
    <name evidence="9" type="ORF">AVDCRST_MAG08-4034</name>
</gene>
<dbReference type="InterPro" id="IPR053927">
    <property type="entry name" value="FlgK_helical"/>
</dbReference>
<evidence type="ECO:0000259" key="7">
    <source>
        <dbReference type="Pfam" id="PF06429"/>
    </source>
</evidence>
<evidence type="ECO:0000256" key="3">
    <source>
        <dbReference type="ARBA" id="ARBA00009677"/>
    </source>
</evidence>
<evidence type="ECO:0000256" key="2">
    <source>
        <dbReference type="ARBA" id="ARBA00004613"/>
    </source>
</evidence>
<sequence>LTLRIKTGGDGAAASLEDQRDLAVSRLSESLEVRAVRQPGGDLLLVARGGVVLPLDPDRDALSTSGATVPPGGSFASGTLPGVSINGLDVTGQISGGRLGEYVALRDSTLPRYQAEADVLAATLAGRLDAQGLRLFTDADGTVPDPALPYAGGAQLGFAGRVRLNPAVEANPALLRDGTHAVAGSAGGPTAFAPNPTGGPAGFTALLDRVLDHGLGATAAAGAPWPATRTGGLGPDGTLASPFAAPPGLEAYAARVAAAQTGDRAAATEARAQAEGLRSVLEDKFGRRSGVDPDAEMAAMVALQNAYAANARVLGTVQAMWDSLLAAVR</sequence>
<feature type="domain" description="Flagellar hook-associated protein FlgK helical" evidence="8">
    <location>
        <begin position="7"/>
        <end position="131"/>
    </location>
</feature>
<organism evidence="9">
    <name type="scientific">uncultured Acetobacteraceae bacterium</name>
    <dbReference type="NCBI Taxonomy" id="169975"/>
    <lineage>
        <taxon>Bacteria</taxon>
        <taxon>Pseudomonadati</taxon>
        <taxon>Pseudomonadota</taxon>
        <taxon>Alphaproteobacteria</taxon>
        <taxon>Acetobacterales</taxon>
        <taxon>Acetobacteraceae</taxon>
        <taxon>environmental samples</taxon>
    </lineage>
</organism>
<feature type="domain" description="Flagellar basal-body/hook protein C-terminal" evidence="7">
    <location>
        <begin position="288"/>
        <end position="325"/>
    </location>
</feature>
<dbReference type="GO" id="GO:0044780">
    <property type="term" value="P:bacterial-type flagellum assembly"/>
    <property type="evidence" value="ECO:0007669"/>
    <property type="project" value="InterPro"/>
</dbReference>
<dbReference type="InterPro" id="IPR010930">
    <property type="entry name" value="Flg_bb/hook_C_dom"/>
</dbReference>
<keyword evidence="6" id="KW-0975">Bacterial flagellum</keyword>
<dbReference type="PANTHER" id="PTHR30033">
    <property type="entry name" value="FLAGELLAR HOOK-ASSOCIATED PROTEIN 1"/>
    <property type="match status" value="1"/>
</dbReference>
<evidence type="ECO:0000256" key="4">
    <source>
        <dbReference type="ARBA" id="ARBA00016244"/>
    </source>
</evidence>
<evidence type="ECO:0000313" key="9">
    <source>
        <dbReference type="EMBL" id="CAA9283922.1"/>
    </source>
</evidence>
<dbReference type="PANTHER" id="PTHR30033:SF1">
    <property type="entry name" value="FLAGELLAR HOOK-ASSOCIATED PROTEIN 1"/>
    <property type="match status" value="1"/>
</dbReference>
<dbReference type="EMBL" id="CADCTG010000313">
    <property type="protein sequence ID" value="CAA9283922.1"/>
    <property type="molecule type" value="Genomic_DNA"/>
</dbReference>
<comment type="subcellular location">
    <subcellularLocation>
        <location evidence="1">Bacterial flagellum</location>
    </subcellularLocation>
    <subcellularLocation>
        <location evidence="2">Secreted</location>
    </subcellularLocation>
</comment>
<evidence type="ECO:0000256" key="1">
    <source>
        <dbReference type="ARBA" id="ARBA00004365"/>
    </source>
</evidence>
<keyword evidence="5" id="KW-0964">Secreted</keyword>
<dbReference type="Pfam" id="PF06429">
    <property type="entry name" value="Flg_bbr_C"/>
    <property type="match status" value="1"/>
</dbReference>
<evidence type="ECO:0000256" key="6">
    <source>
        <dbReference type="ARBA" id="ARBA00023143"/>
    </source>
</evidence>
<name>A0A6J4JPX5_9PROT</name>
<accession>A0A6J4JPX5</accession>
<protein>
    <recommendedName>
        <fullName evidence="4">Flagellar hook-associated protein 1</fullName>
    </recommendedName>
</protein>
<keyword evidence="9" id="KW-0969">Cilium</keyword>
<proteinExistence type="inferred from homology"/>
<keyword evidence="9" id="KW-0282">Flagellum</keyword>
<reference evidence="9" key="1">
    <citation type="submission" date="2020-02" db="EMBL/GenBank/DDBJ databases">
        <authorList>
            <person name="Meier V. D."/>
        </authorList>
    </citation>
    <scope>NUCLEOTIDE SEQUENCE</scope>
    <source>
        <strain evidence="9">AVDCRST_MAG08</strain>
    </source>
</reference>
<dbReference type="GO" id="GO:0005198">
    <property type="term" value="F:structural molecule activity"/>
    <property type="evidence" value="ECO:0007669"/>
    <property type="project" value="InterPro"/>
</dbReference>